<dbReference type="GO" id="GO:0022857">
    <property type="term" value="F:transmembrane transporter activity"/>
    <property type="evidence" value="ECO:0007669"/>
    <property type="project" value="InterPro"/>
</dbReference>
<dbReference type="InterPro" id="IPR020846">
    <property type="entry name" value="MFS_dom"/>
</dbReference>
<comment type="subcellular location">
    <subcellularLocation>
        <location evidence="1">Membrane</location>
        <topology evidence="1">Multi-pass membrane protein</topology>
    </subcellularLocation>
</comment>
<dbReference type="Proteomes" id="UP000256328">
    <property type="component" value="Unassembled WGS sequence"/>
</dbReference>
<dbReference type="Gene3D" id="1.20.1250.20">
    <property type="entry name" value="MFS general substrate transporter like domains"/>
    <property type="match status" value="2"/>
</dbReference>
<accession>A0A3D8QB83</accession>
<dbReference type="InterPro" id="IPR036259">
    <property type="entry name" value="MFS_trans_sf"/>
</dbReference>
<dbReference type="FunFam" id="1.20.1250.20:FF:000247">
    <property type="entry name" value="MFS general substrate transporter"/>
    <property type="match status" value="1"/>
</dbReference>
<reference evidence="9 10" key="1">
    <citation type="journal article" date="2018" name="IMA Fungus">
        <title>IMA Genome-F 9: Draft genome sequence of Annulohypoxylon stygium, Aspergillus mulundensis, Berkeleyomyces basicola (syn. Thielaviopsis basicola), Ceratocystis smalleyi, two Cercospora beticola strains, Coleophoma cylindrospora, Fusarium fracticaudum, Phialophora cf. hyalina, and Morchella septimelata.</title>
        <authorList>
            <person name="Wingfield B.D."/>
            <person name="Bills G.F."/>
            <person name="Dong Y."/>
            <person name="Huang W."/>
            <person name="Nel W.J."/>
            <person name="Swalarsk-Parry B.S."/>
            <person name="Vaghefi N."/>
            <person name="Wilken P.M."/>
            <person name="An Z."/>
            <person name="de Beer Z.W."/>
            <person name="De Vos L."/>
            <person name="Chen L."/>
            <person name="Duong T.A."/>
            <person name="Gao Y."/>
            <person name="Hammerbacher A."/>
            <person name="Kikkert J.R."/>
            <person name="Li Y."/>
            <person name="Li H."/>
            <person name="Li K."/>
            <person name="Li Q."/>
            <person name="Liu X."/>
            <person name="Ma X."/>
            <person name="Naidoo K."/>
            <person name="Pethybridge S.J."/>
            <person name="Sun J."/>
            <person name="Steenkamp E.T."/>
            <person name="van der Nest M.A."/>
            <person name="van Wyk S."/>
            <person name="Wingfield M.J."/>
            <person name="Xiong C."/>
            <person name="Yue Q."/>
            <person name="Zhang X."/>
        </authorList>
    </citation>
    <scope>NUCLEOTIDE SEQUENCE [LARGE SCALE GENOMIC DNA]</scope>
    <source>
        <strain evidence="9 10">BP5796</strain>
    </source>
</reference>
<feature type="region of interest" description="Disordered" evidence="6">
    <location>
        <begin position="1"/>
        <end position="20"/>
    </location>
</feature>
<dbReference type="EMBL" id="PDLN01000020">
    <property type="protein sequence ID" value="RDW59096.1"/>
    <property type="molecule type" value="Genomic_DNA"/>
</dbReference>
<evidence type="ECO:0000256" key="4">
    <source>
        <dbReference type="ARBA" id="ARBA00022989"/>
    </source>
</evidence>
<feature type="compositionally biased region" description="Polar residues" evidence="6">
    <location>
        <begin position="1"/>
        <end position="13"/>
    </location>
</feature>
<keyword evidence="4 7" id="KW-1133">Transmembrane helix</keyword>
<keyword evidence="10" id="KW-1185">Reference proteome</keyword>
<evidence type="ECO:0000256" key="1">
    <source>
        <dbReference type="ARBA" id="ARBA00004141"/>
    </source>
</evidence>
<evidence type="ECO:0000256" key="6">
    <source>
        <dbReference type="SAM" id="MobiDB-lite"/>
    </source>
</evidence>
<feature type="transmembrane region" description="Helical" evidence="7">
    <location>
        <begin position="514"/>
        <end position="533"/>
    </location>
</feature>
<dbReference type="AlphaFoldDB" id="A0A3D8QB83"/>
<evidence type="ECO:0000313" key="9">
    <source>
        <dbReference type="EMBL" id="RDW59096.1"/>
    </source>
</evidence>
<organism evidence="9 10">
    <name type="scientific">Coleophoma crateriformis</name>
    <dbReference type="NCBI Taxonomy" id="565419"/>
    <lineage>
        <taxon>Eukaryota</taxon>
        <taxon>Fungi</taxon>
        <taxon>Dikarya</taxon>
        <taxon>Ascomycota</taxon>
        <taxon>Pezizomycotina</taxon>
        <taxon>Leotiomycetes</taxon>
        <taxon>Helotiales</taxon>
        <taxon>Dermateaceae</taxon>
        <taxon>Coleophoma</taxon>
    </lineage>
</organism>
<keyword evidence="2" id="KW-0813">Transport</keyword>
<dbReference type="PROSITE" id="PS50850">
    <property type="entry name" value="MFS"/>
    <property type="match status" value="1"/>
</dbReference>
<dbReference type="GO" id="GO:0016020">
    <property type="term" value="C:membrane"/>
    <property type="evidence" value="ECO:0007669"/>
    <property type="project" value="UniProtKB-SubCell"/>
</dbReference>
<feature type="transmembrane region" description="Helical" evidence="7">
    <location>
        <begin position="416"/>
        <end position="438"/>
    </location>
</feature>
<proteinExistence type="predicted"/>
<gene>
    <name evidence="9" type="ORF">BP5796_12020</name>
</gene>
<feature type="transmembrane region" description="Helical" evidence="7">
    <location>
        <begin position="477"/>
        <end position="494"/>
    </location>
</feature>
<dbReference type="FunFam" id="1.20.1250.20:FF:000106">
    <property type="entry name" value="MFS transporter, putative"/>
    <property type="match status" value="1"/>
</dbReference>
<feature type="transmembrane region" description="Helical" evidence="7">
    <location>
        <begin position="386"/>
        <end position="404"/>
    </location>
</feature>
<evidence type="ECO:0000256" key="5">
    <source>
        <dbReference type="ARBA" id="ARBA00023136"/>
    </source>
</evidence>
<protein>
    <submittedName>
        <fullName evidence="9">Allantoate permease-1</fullName>
    </submittedName>
</protein>
<feature type="domain" description="Major facilitator superfamily (MFS) profile" evidence="8">
    <location>
        <begin position="111"/>
        <end position="538"/>
    </location>
</feature>
<feature type="transmembrane region" description="Helical" evidence="7">
    <location>
        <begin position="239"/>
        <end position="260"/>
    </location>
</feature>
<sequence length="609" mass="69472">MANLDSDTSSQRSSGEKNRAAAVVHEARGDVIADAELITAKGNIVTKDGTFVAANGESGFGDNIFLDPEVAEHYRLVYEKAQYECRHVFDPQLTWTQEEEKRLIRKLDWRVCLWACIMFFGLQTDRGNLAQATASTILKDLHLTTNDYNLGNTVFLLAFLLAEVPSQLISKKLGPDRWIPMQILFWSIVAMSQSAIQNKTGFLVTRAFLGILEGGFIPDIVLWLSYFYTSSELPIRLSYFWTTLSATTIVTSLLAFAIFHLEGVGGLQSWRWLFLLEGLITFLVGVASFFMMPASAVQTKKWFRPKGWFTDREVAIVVNRVLRDDPSKGDMHNRQPITPRRLWDALKDYDLWPLYLIGLMAYIPQSPVTTYISIVLKSAGFSSFNTVLLQIPANVFHIITLLLLTRLSEYLKERTFVAMLQNIWTLPCVIALAVWPGIIKNAWGTYALVTVLLSYPYCHAILVAWTSRNANNVGHRSVSAALYNMMVQLGNVIANQIYRTDDAPLYHRGNRNLIIINVLSIFVFLGTKVYYVWRNHTKEKKWAAMRAKRLHRQQHRNWQQEIGFQVRSLDVLAIIISEANISTYYYSQDQAMQFLAGYVIHYFVLVMIV</sequence>
<dbReference type="PANTHER" id="PTHR43791:SF29">
    <property type="entry name" value="MAJOR FACILITATOR SUPERFAMILY (MFS) PROFILE DOMAIN-CONTAINING PROTEIN"/>
    <property type="match status" value="1"/>
</dbReference>
<feature type="transmembrane region" description="Helical" evidence="7">
    <location>
        <begin position="272"/>
        <end position="294"/>
    </location>
</feature>
<evidence type="ECO:0000256" key="3">
    <source>
        <dbReference type="ARBA" id="ARBA00022692"/>
    </source>
</evidence>
<dbReference type="PANTHER" id="PTHR43791">
    <property type="entry name" value="PERMEASE-RELATED"/>
    <property type="match status" value="1"/>
</dbReference>
<feature type="transmembrane region" description="Helical" evidence="7">
    <location>
        <begin position="208"/>
        <end position="227"/>
    </location>
</feature>
<evidence type="ECO:0000313" key="10">
    <source>
        <dbReference type="Proteomes" id="UP000256328"/>
    </source>
</evidence>
<evidence type="ECO:0000259" key="8">
    <source>
        <dbReference type="PROSITE" id="PS50850"/>
    </source>
</evidence>
<keyword evidence="3 7" id="KW-0812">Transmembrane</keyword>
<evidence type="ECO:0000256" key="2">
    <source>
        <dbReference type="ARBA" id="ARBA00022448"/>
    </source>
</evidence>
<comment type="caution">
    <text evidence="9">The sequence shown here is derived from an EMBL/GenBank/DDBJ whole genome shotgun (WGS) entry which is preliminary data.</text>
</comment>
<feature type="transmembrane region" description="Helical" evidence="7">
    <location>
        <begin position="444"/>
        <end position="465"/>
    </location>
</feature>
<dbReference type="InterPro" id="IPR011701">
    <property type="entry name" value="MFS"/>
</dbReference>
<feature type="transmembrane region" description="Helical" evidence="7">
    <location>
        <begin position="351"/>
        <end position="374"/>
    </location>
</feature>
<dbReference type="Pfam" id="PF07690">
    <property type="entry name" value="MFS_1"/>
    <property type="match status" value="1"/>
</dbReference>
<keyword evidence="5 7" id="KW-0472">Membrane</keyword>
<name>A0A3D8QB83_9HELO</name>
<evidence type="ECO:0000256" key="7">
    <source>
        <dbReference type="SAM" id="Phobius"/>
    </source>
</evidence>
<dbReference type="SUPFAM" id="SSF103473">
    <property type="entry name" value="MFS general substrate transporter"/>
    <property type="match status" value="1"/>
</dbReference>
<dbReference type="OrthoDB" id="1935484at2759"/>